<protein>
    <recommendedName>
        <fullName evidence="4">Sema domain-containing protein</fullName>
    </recommendedName>
</protein>
<dbReference type="PANTHER" id="PTHR11036:SF135">
    <property type="entry name" value="SEMAPHORIN 4D ISOFORM X1-RELATED"/>
    <property type="match status" value="1"/>
</dbReference>
<dbReference type="GO" id="GO:0001755">
    <property type="term" value="P:neural crest cell migration"/>
    <property type="evidence" value="ECO:0007669"/>
    <property type="project" value="TreeGrafter"/>
</dbReference>
<dbReference type="GO" id="GO:0043931">
    <property type="term" value="P:ossification involved in bone maturation"/>
    <property type="evidence" value="ECO:0007669"/>
    <property type="project" value="TreeGrafter"/>
</dbReference>
<comment type="caution">
    <text evidence="2">Lacks conserved residue(s) required for the propagation of feature annotation.</text>
</comment>
<evidence type="ECO:0000256" key="3">
    <source>
        <dbReference type="SAM" id="SignalP"/>
    </source>
</evidence>
<dbReference type="InterPro" id="IPR036352">
    <property type="entry name" value="Semap_dom_sf"/>
</dbReference>
<keyword evidence="6" id="KW-1185">Reference proteome</keyword>
<evidence type="ECO:0000256" key="2">
    <source>
        <dbReference type="PROSITE-ProRule" id="PRU00352"/>
    </source>
</evidence>
<dbReference type="GO" id="GO:0071526">
    <property type="term" value="P:semaphorin-plexin signaling pathway"/>
    <property type="evidence" value="ECO:0007669"/>
    <property type="project" value="TreeGrafter"/>
</dbReference>
<dbReference type="PANTHER" id="PTHR11036">
    <property type="entry name" value="SEMAPHORIN"/>
    <property type="match status" value="1"/>
</dbReference>
<dbReference type="GO" id="GO:0045499">
    <property type="term" value="F:chemorepellent activity"/>
    <property type="evidence" value="ECO:0007669"/>
    <property type="project" value="TreeGrafter"/>
</dbReference>
<accession>A0A9D3MH44</accession>
<reference evidence="5" key="1">
    <citation type="submission" date="2021-01" db="EMBL/GenBank/DDBJ databases">
        <title>A chromosome-scale assembly of European eel, Anguilla anguilla.</title>
        <authorList>
            <person name="Henkel C."/>
            <person name="Jong-Raadsen S.A."/>
            <person name="Dufour S."/>
            <person name="Weltzien F.-A."/>
            <person name="Palstra A.P."/>
            <person name="Pelster B."/>
            <person name="Spaink H.P."/>
            <person name="Van Den Thillart G.E."/>
            <person name="Jansen H."/>
            <person name="Zahm M."/>
            <person name="Klopp C."/>
            <person name="Cedric C."/>
            <person name="Louis A."/>
            <person name="Berthelot C."/>
            <person name="Parey E."/>
            <person name="Roest Crollius H."/>
            <person name="Montfort J."/>
            <person name="Robinson-Rechavi M."/>
            <person name="Bucao C."/>
            <person name="Bouchez O."/>
            <person name="Gislard M."/>
            <person name="Lluch J."/>
            <person name="Milhes M."/>
            <person name="Lampietro C."/>
            <person name="Lopez Roques C."/>
            <person name="Donnadieu C."/>
            <person name="Braasch I."/>
            <person name="Desvignes T."/>
            <person name="Postlethwait J."/>
            <person name="Bobe J."/>
            <person name="Guiguen Y."/>
            <person name="Dirks R."/>
        </authorList>
    </citation>
    <scope>NUCLEOTIDE SEQUENCE</scope>
    <source>
        <strain evidence="5">Tag_6206</strain>
        <tissue evidence="5">Liver</tissue>
    </source>
</reference>
<dbReference type="GO" id="GO:0005615">
    <property type="term" value="C:extracellular space"/>
    <property type="evidence" value="ECO:0007669"/>
    <property type="project" value="TreeGrafter"/>
</dbReference>
<gene>
    <name evidence="5" type="ORF">ANANG_G00130120</name>
</gene>
<dbReference type="GO" id="GO:0030335">
    <property type="term" value="P:positive regulation of cell migration"/>
    <property type="evidence" value="ECO:0007669"/>
    <property type="project" value="TreeGrafter"/>
</dbReference>
<evidence type="ECO:0000313" key="5">
    <source>
        <dbReference type="EMBL" id="KAG5847807.1"/>
    </source>
</evidence>
<dbReference type="SUPFAM" id="SSF101912">
    <property type="entry name" value="Sema domain"/>
    <property type="match status" value="1"/>
</dbReference>
<dbReference type="GO" id="GO:0005886">
    <property type="term" value="C:plasma membrane"/>
    <property type="evidence" value="ECO:0007669"/>
    <property type="project" value="TreeGrafter"/>
</dbReference>
<dbReference type="Gene3D" id="2.130.10.10">
    <property type="entry name" value="YVTN repeat-like/Quinoprotein amine dehydrogenase"/>
    <property type="match status" value="1"/>
</dbReference>
<keyword evidence="3" id="KW-0732">Signal</keyword>
<dbReference type="InterPro" id="IPR001627">
    <property type="entry name" value="Semap_dom"/>
</dbReference>
<dbReference type="PROSITE" id="PS51004">
    <property type="entry name" value="SEMA"/>
    <property type="match status" value="1"/>
</dbReference>
<dbReference type="SMART" id="SM00630">
    <property type="entry name" value="Sema"/>
    <property type="match status" value="1"/>
</dbReference>
<dbReference type="GO" id="GO:0030215">
    <property type="term" value="F:semaphorin receptor binding"/>
    <property type="evidence" value="ECO:0007669"/>
    <property type="project" value="InterPro"/>
</dbReference>
<dbReference type="InterPro" id="IPR015943">
    <property type="entry name" value="WD40/YVTN_repeat-like_dom_sf"/>
</dbReference>
<organism evidence="5 6">
    <name type="scientific">Anguilla anguilla</name>
    <name type="common">European freshwater eel</name>
    <name type="synonym">Muraena anguilla</name>
    <dbReference type="NCBI Taxonomy" id="7936"/>
    <lineage>
        <taxon>Eukaryota</taxon>
        <taxon>Metazoa</taxon>
        <taxon>Chordata</taxon>
        <taxon>Craniata</taxon>
        <taxon>Vertebrata</taxon>
        <taxon>Euteleostomi</taxon>
        <taxon>Actinopterygii</taxon>
        <taxon>Neopterygii</taxon>
        <taxon>Teleostei</taxon>
        <taxon>Anguilliformes</taxon>
        <taxon>Anguillidae</taxon>
        <taxon>Anguilla</taxon>
    </lineage>
</organism>
<comment type="caution">
    <text evidence="5">The sequence shown here is derived from an EMBL/GenBank/DDBJ whole genome shotgun (WGS) entry which is preliminary data.</text>
</comment>
<dbReference type="AlphaFoldDB" id="A0A9D3MH44"/>
<dbReference type="Pfam" id="PF01403">
    <property type="entry name" value="Sema"/>
    <property type="match status" value="1"/>
</dbReference>
<name>A0A9D3MH44_ANGAN</name>
<evidence type="ECO:0000256" key="1">
    <source>
        <dbReference type="ARBA" id="ARBA00023180"/>
    </source>
</evidence>
<feature type="signal peptide" evidence="3">
    <location>
        <begin position="1"/>
        <end position="24"/>
    </location>
</feature>
<dbReference type="Proteomes" id="UP001044222">
    <property type="component" value="Chromosome 6"/>
</dbReference>
<feature type="domain" description="Sema" evidence="4">
    <location>
        <begin position="1"/>
        <end position="432"/>
    </location>
</feature>
<dbReference type="InterPro" id="IPR027231">
    <property type="entry name" value="Semaphorin"/>
</dbReference>
<evidence type="ECO:0000313" key="6">
    <source>
        <dbReference type="Proteomes" id="UP001044222"/>
    </source>
</evidence>
<sequence length="432" mass="48351">MSPLTPAALLWGLVLLLMLSDSGALEVGPRETVRFQEEHIRQFREEGVQNYSTMLLQEDKGLLLVYWEVKNADKVECTNKGKQPDTECQNYIRVLQEARDGRVYVCGTNAYSPSCAYMQSSEDGQLKLDGAKEDGKGKCPFDPLQRYSSVMVDGSLYSATSNNFLGSEPVVMRSLANPVRTEFKISWLNEPSFVSMYHVPESVGSADGDDDKVYLFFSESAVEFDSYSKLTVSRVARVCKGDVGGLRTLQKKWTSFLKARLDCPVLDSRLPHVVQDVFLLRHENWRDSVFYAVFTPQEGPVGHSAVCAYSVFEIGDVFSHGKFKTPVTVATSFVKWVMYSEDLPEPRPGACIDDAARTHGVKRSLDLPDKTLRFVQDQPLMDQAVEPLGGGPQLVERGPSSPASWWTAWRRWTGRPTTSCSSGRRTDFCTKL</sequence>
<keyword evidence="1" id="KW-0325">Glycoprotein</keyword>
<dbReference type="EMBL" id="JAFIRN010000006">
    <property type="protein sequence ID" value="KAG5847807.1"/>
    <property type="molecule type" value="Genomic_DNA"/>
</dbReference>
<feature type="chain" id="PRO_5039589250" description="Sema domain-containing protein" evidence="3">
    <location>
        <begin position="25"/>
        <end position="432"/>
    </location>
</feature>
<dbReference type="GO" id="GO:0007411">
    <property type="term" value="P:axon guidance"/>
    <property type="evidence" value="ECO:0007669"/>
    <property type="project" value="TreeGrafter"/>
</dbReference>
<evidence type="ECO:0000259" key="4">
    <source>
        <dbReference type="PROSITE" id="PS51004"/>
    </source>
</evidence>
<dbReference type="GO" id="GO:0000122">
    <property type="term" value="P:negative regulation of transcription by RNA polymerase II"/>
    <property type="evidence" value="ECO:0007669"/>
    <property type="project" value="TreeGrafter"/>
</dbReference>
<proteinExistence type="predicted"/>